<sequence length="71" mass="7825">MKDKIFPAPETLAAHEQAAAEITELRRRGIHCHIEDHASTGGTCDVVLDPEGPVEPEDPMRPKLRLIGRNS</sequence>
<feature type="region of interest" description="Disordered" evidence="1">
    <location>
        <begin position="52"/>
        <end position="71"/>
    </location>
</feature>
<dbReference type="Proteomes" id="UP001165653">
    <property type="component" value="Unassembled WGS sequence"/>
</dbReference>
<evidence type="ECO:0008006" key="4">
    <source>
        <dbReference type="Google" id="ProtNLM"/>
    </source>
</evidence>
<evidence type="ECO:0000313" key="2">
    <source>
        <dbReference type="EMBL" id="MCW1912019.1"/>
    </source>
</evidence>
<organism evidence="2 3">
    <name type="scientific">Luteolibacter rhizosphaerae</name>
    <dbReference type="NCBI Taxonomy" id="2989719"/>
    <lineage>
        <taxon>Bacteria</taxon>
        <taxon>Pseudomonadati</taxon>
        <taxon>Verrucomicrobiota</taxon>
        <taxon>Verrucomicrobiia</taxon>
        <taxon>Verrucomicrobiales</taxon>
        <taxon>Verrucomicrobiaceae</taxon>
        <taxon>Luteolibacter</taxon>
    </lineage>
</organism>
<comment type="caution">
    <text evidence="2">The sequence shown here is derived from an EMBL/GenBank/DDBJ whole genome shotgun (WGS) entry which is preliminary data.</text>
</comment>
<feature type="compositionally biased region" description="Basic residues" evidence="1">
    <location>
        <begin position="62"/>
        <end position="71"/>
    </location>
</feature>
<reference evidence="2" key="1">
    <citation type="submission" date="2022-10" db="EMBL/GenBank/DDBJ databases">
        <title>Luteolibacter sp. GHJ8, whole genome shotgun sequencing project.</title>
        <authorList>
            <person name="Zhao G."/>
            <person name="Shen L."/>
        </authorList>
    </citation>
    <scope>NUCLEOTIDE SEQUENCE</scope>
    <source>
        <strain evidence="2">GHJ8</strain>
    </source>
</reference>
<dbReference type="RefSeq" id="WP_264510024.1">
    <property type="nucleotide sequence ID" value="NZ_JAPDDR010000001.1"/>
</dbReference>
<dbReference type="EMBL" id="JAPDDR010000001">
    <property type="protein sequence ID" value="MCW1912019.1"/>
    <property type="molecule type" value="Genomic_DNA"/>
</dbReference>
<keyword evidence="3" id="KW-1185">Reference proteome</keyword>
<proteinExistence type="predicted"/>
<name>A0ABT3FWR2_9BACT</name>
<evidence type="ECO:0000256" key="1">
    <source>
        <dbReference type="SAM" id="MobiDB-lite"/>
    </source>
</evidence>
<protein>
    <recommendedName>
        <fullName evidence="4">PASTA domain-containing protein</fullName>
    </recommendedName>
</protein>
<accession>A0ABT3FWR2</accession>
<evidence type="ECO:0000313" key="3">
    <source>
        <dbReference type="Proteomes" id="UP001165653"/>
    </source>
</evidence>
<gene>
    <name evidence="2" type="ORF">OJ996_00430</name>
</gene>